<keyword evidence="4" id="KW-0699">rRNA-binding</keyword>
<keyword evidence="4" id="KW-0694">RNA-binding</keyword>
<gene>
    <name evidence="4 5" type="primary">rpsF</name>
    <name evidence="5" type="ORF">WG617_02805</name>
</gene>
<dbReference type="NCBIfam" id="TIGR00166">
    <property type="entry name" value="S6"/>
    <property type="match status" value="1"/>
</dbReference>
<dbReference type="InterPro" id="IPR014717">
    <property type="entry name" value="Transl_elong_EF1B/ribsomal_bS6"/>
</dbReference>
<keyword evidence="6" id="KW-1185">Reference proteome</keyword>
<proteinExistence type="inferred from homology"/>
<evidence type="ECO:0000256" key="4">
    <source>
        <dbReference type="HAMAP-Rule" id="MF_00360"/>
    </source>
</evidence>
<dbReference type="SUPFAM" id="SSF54995">
    <property type="entry name" value="Ribosomal protein S6"/>
    <property type="match status" value="1"/>
</dbReference>
<organism evidence="5 6">
    <name type="scientific">Mycoplasmopsis felifaucium</name>
    <dbReference type="NCBI Taxonomy" id="35768"/>
    <lineage>
        <taxon>Bacteria</taxon>
        <taxon>Bacillati</taxon>
        <taxon>Mycoplasmatota</taxon>
        <taxon>Mycoplasmoidales</taxon>
        <taxon>Metamycoplasmataceae</taxon>
        <taxon>Mycoplasmopsis</taxon>
    </lineage>
</organism>
<evidence type="ECO:0000256" key="1">
    <source>
        <dbReference type="ARBA" id="ARBA00009512"/>
    </source>
</evidence>
<evidence type="ECO:0000313" key="6">
    <source>
        <dbReference type="Proteomes" id="UP001477443"/>
    </source>
</evidence>
<dbReference type="Pfam" id="PF01250">
    <property type="entry name" value="Ribosomal_S6"/>
    <property type="match status" value="1"/>
</dbReference>
<keyword evidence="4 5" id="KW-0689">Ribosomal protein</keyword>
<comment type="similarity">
    <text evidence="1 4">Belongs to the bacterial ribosomal protein bS6 family.</text>
</comment>
<evidence type="ECO:0000256" key="2">
    <source>
        <dbReference type="ARBA" id="ARBA00035104"/>
    </source>
</evidence>
<accession>A0ABZ2RR20</accession>
<dbReference type="GO" id="GO:0005840">
    <property type="term" value="C:ribosome"/>
    <property type="evidence" value="ECO:0007669"/>
    <property type="project" value="UniProtKB-KW"/>
</dbReference>
<evidence type="ECO:0000256" key="3">
    <source>
        <dbReference type="ARBA" id="ARBA00035294"/>
    </source>
</evidence>
<keyword evidence="4" id="KW-0687">Ribonucleoprotein</keyword>
<dbReference type="Gene3D" id="3.30.70.60">
    <property type="match status" value="1"/>
</dbReference>
<dbReference type="InterPro" id="IPR020814">
    <property type="entry name" value="Ribosomal_S6_plastid/chlpt"/>
</dbReference>
<sequence length="145" mass="16483">MNKYEIMLVVDPAIDSVMATELVESVFGKKNIVKADKLEQTTLAYPINKSTKAQYMLYLLNAERSVISEFIRKSNITKFIWRHLVINLDTEKGYEKSKKPRKNVISKEAKVAKSANTKKIVETINKISKSKTEKSAQKVSKNSEA</sequence>
<dbReference type="EMBL" id="CP148067">
    <property type="protein sequence ID" value="WXL28927.1"/>
    <property type="molecule type" value="Genomic_DNA"/>
</dbReference>
<dbReference type="HAMAP" id="MF_00360">
    <property type="entry name" value="Ribosomal_bS6"/>
    <property type="match status" value="1"/>
</dbReference>
<evidence type="ECO:0000313" key="5">
    <source>
        <dbReference type="EMBL" id="WXL28927.1"/>
    </source>
</evidence>
<reference evidence="5" key="1">
    <citation type="submission" date="2024-03" db="EMBL/GenBank/DDBJ databases">
        <title>Complete genome sequence of Mycoplasma felifaucium Z921 isolated from the trachea of a cheetah.</title>
        <authorList>
            <person name="Spergser J."/>
        </authorList>
    </citation>
    <scope>NUCLEOTIDE SEQUENCE [LARGE SCALE GENOMIC DNA]</scope>
    <source>
        <strain evidence="5">Z921</strain>
    </source>
</reference>
<dbReference type="InterPro" id="IPR000529">
    <property type="entry name" value="Ribosomal_bS6"/>
</dbReference>
<comment type="function">
    <text evidence="2 4">Binds together with bS18 to 16S ribosomal RNA.</text>
</comment>
<dbReference type="Proteomes" id="UP001477443">
    <property type="component" value="Chromosome"/>
</dbReference>
<dbReference type="InterPro" id="IPR035980">
    <property type="entry name" value="Ribosomal_bS6_sf"/>
</dbReference>
<name>A0ABZ2RR20_9BACT</name>
<protein>
    <recommendedName>
        <fullName evidence="3 4">Small ribosomal subunit protein bS6</fullName>
    </recommendedName>
</protein>
<dbReference type="RefSeq" id="WP_338822485.1">
    <property type="nucleotide sequence ID" value="NZ_CP148067.1"/>
</dbReference>
<dbReference type="CDD" id="cd00473">
    <property type="entry name" value="bS6"/>
    <property type="match status" value="1"/>
</dbReference>